<dbReference type="InterPro" id="IPR043133">
    <property type="entry name" value="GTP-CH-I_C/QueF"/>
</dbReference>
<organism evidence="3 4">
    <name type="scientific">Muraenolepis orangiensis</name>
    <name type="common">Patagonian moray cod</name>
    <dbReference type="NCBI Taxonomy" id="630683"/>
    <lineage>
        <taxon>Eukaryota</taxon>
        <taxon>Metazoa</taxon>
        <taxon>Chordata</taxon>
        <taxon>Craniata</taxon>
        <taxon>Vertebrata</taxon>
        <taxon>Euteleostomi</taxon>
        <taxon>Actinopterygii</taxon>
        <taxon>Neopterygii</taxon>
        <taxon>Teleostei</taxon>
        <taxon>Neoteleostei</taxon>
        <taxon>Acanthomorphata</taxon>
        <taxon>Zeiogadaria</taxon>
        <taxon>Gadariae</taxon>
        <taxon>Gadiformes</taxon>
        <taxon>Muraenolepidoidei</taxon>
        <taxon>Muraenolepididae</taxon>
        <taxon>Muraenolepis</taxon>
    </lineage>
</organism>
<dbReference type="Gene3D" id="3.30.1130.10">
    <property type="match status" value="1"/>
</dbReference>
<dbReference type="InterPro" id="IPR020602">
    <property type="entry name" value="GTP_CycHdrlase_I_dom"/>
</dbReference>
<feature type="region of interest" description="Disordered" evidence="1">
    <location>
        <begin position="176"/>
        <end position="213"/>
    </location>
</feature>
<dbReference type="OrthoDB" id="4966at2759"/>
<dbReference type="AlphaFoldDB" id="A0A9Q0EQX9"/>
<feature type="domain" description="GTP cyclohydrolase I" evidence="2">
    <location>
        <begin position="5"/>
        <end position="42"/>
    </location>
</feature>
<protein>
    <recommendedName>
        <fullName evidence="2">GTP cyclohydrolase I domain-containing protein</fullName>
    </recommendedName>
</protein>
<proteinExistence type="predicted"/>
<accession>A0A9Q0EQX9</accession>
<reference evidence="3" key="1">
    <citation type="submission" date="2022-07" db="EMBL/GenBank/DDBJ databases">
        <title>Chromosome-level genome of Muraenolepis orangiensis.</title>
        <authorList>
            <person name="Kim J."/>
        </authorList>
    </citation>
    <scope>NUCLEOTIDE SEQUENCE</scope>
    <source>
        <strain evidence="3">KU_S4_2022</strain>
        <tissue evidence="3">Muscle</tissue>
    </source>
</reference>
<comment type="caution">
    <text evidence="3">The sequence shown here is derived from an EMBL/GenBank/DDBJ whole genome shotgun (WGS) entry which is preliminary data.</text>
</comment>
<dbReference type="EMBL" id="JANIIK010000038">
    <property type="protein sequence ID" value="KAJ3610306.1"/>
    <property type="molecule type" value="Genomic_DNA"/>
</dbReference>
<sequence>MCMCMVMVMRGVQKINSKTVTSVMLGAFQEDPKTREEFLFLIGKNWNTLTLIASGGTGDTDNMVEAQGNVLSGTDQGPPASPRAEVQLSGSDGAVSSTSVALSMSYYSDSTSSHRNTGTPGCYRQAVPIGAAPSEVRSGSSLSPLDVAAATQLLSPHAASHMGPCLRFLPCSPLCSAEEPPSSYGAASRNRDGEERERERTTTTVMKNKSPPL</sequence>
<evidence type="ECO:0000313" key="4">
    <source>
        <dbReference type="Proteomes" id="UP001148018"/>
    </source>
</evidence>
<feature type="region of interest" description="Disordered" evidence="1">
    <location>
        <begin position="69"/>
        <end position="92"/>
    </location>
</feature>
<dbReference type="SUPFAM" id="SSF55620">
    <property type="entry name" value="Tetrahydrobiopterin biosynthesis enzymes-like"/>
    <property type="match status" value="1"/>
</dbReference>
<feature type="compositionally biased region" description="Basic and acidic residues" evidence="1">
    <location>
        <begin position="189"/>
        <end position="201"/>
    </location>
</feature>
<dbReference type="Pfam" id="PF01227">
    <property type="entry name" value="GTP_cyclohydroI"/>
    <property type="match status" value="1"/>
</dbReference>
<evidence type="ECO:0000259" key="2">
    <source>
        <dbReference type="Pfam" id="PF01227"/>
    </source>
</evidence>
<gene>
    <name evidence="3" type="ORF">NHX12_022399</name>
</gene>
<evidence type="ECO:0000256" key="1">
    <source>
        <dbReference type="SAM" id="MobiDB-lite"/>
    </source>
</evidence>
<evidence type="ECO:0000313" key="3">
    <source>
        <dbReference type="EMBL" id="KAJ3610306.1"/>
    </source>
</evidence>
<name>A0A9Q0EQX9_9TELE</name>
<keyword evidence="4" id="KW-1185">Reference proteome</keyword>
<dbReference type="Proteomes" id="UP001148018">
    <property type="component" value="Unassembled WGS sequence"/>
</dbReference>